<sequence length="77" mass="8771">MMSILRFSGVIFLLSPILLYWLVHGSYDRYLWIINGPFPFSHLGSAPFQILVYMGLVAVGILLILISFILGRRQSNN</sequence>
<evidence type="ECO:0000313" key="2">
    <source>
        <dbReference type="EMBL" id="PIU98376.1"/>
    </source>
</evidence>
<organism evidence="2 3">
    <name type="scientific">Candidatus Wolfebacteria bacterium CG03_land_8_20_14_0_80_40_12</name>
    <dbReference type="NCBI Taxonomy" id="1975069"/>
    <lineage>
        <taxon>Bacteria</taxon>
        <taxon>Candidatus Wolfeibacteriota</taxon>
    </lineage>
</organism>
<evidence type="ECO:0000256" key="1">
    <source>
        <dbReference type="SAM" id="Phobius"/>
    </source>
</evidence>
<keyword evidence="1" id="KW-0472">Membrane</keyword>
<evidence type="ECO:0000313" key="3">
    <source>
        <dbReference type="Proteomes" id="UP000228949"/>
    </source>
</evidence>
<evidence type="ECO:0008006" key="4">
    <source>
        <dbReference type="Google" id="ProtNLM"/>
    </source>
</evidence>
<gene>
    <name evidence="2" type="ORF">COS61_01775</name>
</gene>
<protein>
    <recommendedName>
        <fullName evidence="4">DUF1461 domain-containing protein</fullName>
    </recommendedName>
</protein>
<dbReference type="EMBL" id="PEVJ01000042">
    <property type="protein sequence ID" value="PIU98376.1"/>
    <property type="molecule type" value="Genomic_DNA"/>
</dbReference>
<keyword evidence="1" id="KW-0812">Transmembrane</keyword>
<accession>A0A2M7B5H9</accession>
<dbReference type="Proteomes" id="UP000228949">
    <property type="component" value="Unassembled WGS sequence"/>
</dbReference>
<proteinExistence type="predicted"/>
<dbReference type="AlphaFoldDB" id="A0A2M7B5H9"/>
<feature type="transmembrane region" description="Helical" evidence="1">
    <location>
        <begin position="49"/>
        <end position="71"/>
    </location>
</feature>
<name>A0A2M7B5H9_9BACT</name>
<keyword evidence="1" id="KW-1133">Transmembrane helix</keyword>
<comment type="caution">
    <text evidence="2">The sequence shown here is derived from an EMBL/GenBank/DDBJ whole genome shotgun (WGS) entry which is preliminary data.</text>
</comment>
<reference evidence="3" key="1">
    <citation type="submission" date="2017-09" db="EMBL/GenBank/DDBJ databases">
        <title>Depth-based differentiation of microbial function through sediment-hosted aquifers and enrichment of novel symbionts in the deep terrestrial subsurface.</title>
        <authorList>
            <person name="Probst A.J."/>
            <person name="Ladd B."/>
            <person name="Jarett J.K."/>
            <person name="Geller-Mcgrath D.E."/>
            <person name="Sieber C.M.K."/>
            <person name="Emerson J.B."/>
            <person name="Anantharaman K."/>
            <person name="Thomas B.C."/>
            <person name="Malmstrom R."/>
            <person name="Stieglmeier M."/>
            <person name="Klingl A."/>
            <person name="Woyke T."/>
            <person name="Ryan C.M."/>
            <person name="Banfield J.F."/>
        </authorList>
    </citation>
    <scope>NUCLEOTIDE SEQUENCE [LARGE SCALE GENOMIC DNA]</scope>
</reference>